<accession>A0AAE3IFM5</accession>
<comment type="caution">
    <text evidence="2">The sequence shown here is derived from an EMBL/GenBank/DDBJ whole genome shotgun (WGS) entry which is preliminary data.</text>
</comment>
<dbReference type="EMBL" id="JAOPKD010000013">
    <property type="protein sequence ID" value="MCU4727699.1"/>
    <property type="molecule type" value="Genomic_DNA"/>
</dbReference>
<dbReference type="EMBL" id="JAOPKC010000014">
    <property type="protein sequence ID" value="MCU4718712.1"/>
    <property type="molecule type" value="Genomic_DNA"/>
</dbReference>
<dbReference type="AlphaFoldDB" id="A0AAE3IFM5"/>
<gene>
    <name evidence="2" type="ORF">OB914_12050</name>
    <name evidence="1" type="ORF">OB916_11630</name>
</gene>
<dbReference type="RefSeq" id="WP_315909466.1">
    <property type="nucleotide sequence ID" value="NZ_JAOPKC010000014.1"/>
</dbReference>
<sequence>MLDQLPGFRTPAVLAVVVLAVLLTGGAVTLGALGPDVDDPGPSVESVSGNGTVTVTYVDATGASDQFAVPGVDPALSNAGHDWAIVNRSSLPSALRAVDGEPGHGVVGFGEWALVGAVETATVPIDGSTLTVVVPAGRDVDPARKAGFVEAFAGPYSLSPESDERVVLVSVPDALPNEGLMYHDDRGYVTIEAFWDGDAHSVWIHEYVHARQDFRTADGMEWFREASARYLSCRFMYEQYEGVSEADLRDSLSARPKYESVVLANRTTWEGTGGNYHAGARLLAAIDAELRAETGGEHTLVDVFRTMNAGDEPVTVERFVELVERQTGNDQSWIAAAIEGDRTALERNKRPS</sequence>
<organism evidence="2 4">
    <name type="scientific">Halapricum hydrolyticum</name>
    <dbReference type="NCBI Taxonomy" id="2979991"/>
    <lineage>
        <taxon>Archaea</taxon>
        <taxon>Methanobacteriati</taxon>
        <taxon>Methanobacteriota</taxon>
        <taxon>Stenosarchaea group</taxon>
        <taxon>Halobacteria</taxon>
        <taxon>Halobacteriales</taxon>
        <taxon>Haloarculaceae</taxon>
        <taxon>Halapricum</taxon>
    </lineage>
</organism>
<dbReference type="Proteomes" id="UP001209746">
    <property type="component" value="Unassembled WGS sequence"/>
</dbReference>
<evidence type="ECO:0000313" key="1">
    <source>
        <dbReference type="EMBL" id="MCU4718712.1"/>
    </source>
</evidence>
<protein>
    <submittedName>
        <fullName evidence="2">Uncharacterized protein</fullName>
    </submittedName>
</protein>
<name>A0AAE3IFM5_9EURY</name>
<evidence type="ECO:0000313" key="3">
    <source>
        <dbReference type="Proteomes" id="UP001208186"/>
    </source>
</evidence>
<dbReference type="Proteomes" id="UP001208186">
    <property type="component" value="Unassembled WGS sequence"/>
</dbReference>
<evidence type="ECO:0000313" key="2">
    <source>
        <dbReference type="EMBL" id="MCU4727699.1"/>
    </source>
</evidence>
<keyword evidence="3" id="KW-1185">Reference proteome</keyword>
<reference evidence="2" key="1">
    <citation type="submission" date="2023-02" db="EMBL/GenBank/DDBJ databases">
        <title>Enrichment on poylsaccharides allowed isolation of novel metabolic and taxonomic groups of Haloarchaea.</title>
        <authorList>
            <person name="Sorokin D.Y."/>
            <person name="Elcheninov A.G."/>
            <person name="Khizhniak T.V."/>
            <person name="Kolganova T.V."/>
            <person name="Kublanov I.V."/>
        </authorList>
    </citation>
    <scope>NUCLEOTIDE SEQUENCE</scope>
    <source>
        <strain evidence="1 3">HArc-curdl5-1</strain>
        <strain evidence="2">HArc-curdl7</strain>
    </source>
</reference>
<evidence type="ECO:0000313" key="4">
    <source>
        <dbReference type="Proteomes" id="UP001209746"/>
    </source>
</evidence>
<proteinExistence type="predicted"/>